<proteinExistence type="predicted"/>
<accession>A0AAD5LAM8</accession>
<keyword evidence="3" id="KW-1185">Reference proteome</keyword>
<feature type="region of interest" description="Disordered" evidence="1">
    <location>
        <begin position="42"/>
        <end position="86"/>
    </location>
</feature>
<evidence type="ECO:0000256" key="1">
    <source>
        <dbReference type="SAM" id="MobiDB-lite"/>
    </source>
</evidence>
<evidence type="ECO:0000313" key="3">
    <source>
        <dbReference type="Proteomes" id="UP001209570"/>
    </source>
</evidence>
<evidence type="ECO:0000313" key="2">
    <source>
        <dbReference type="EMBL" id="KAJ0394563.1"/>
    </source>
</evidence>
<organism evidence="2 3">
    <name type="scientific">Pythium insidiosum</name>
    <name type="common">Pythiosis disease agent</name>
    <dbReference type="NCBI Taxonomy" id="114742"/>
    <lineage>
        <taxon>Eukaryota</taxon>
        <taxon>Sar</taxon>
        <taxon>Stramenopiles</taxon>
        <taxon>Oomycota</taxon>
        <taxon>Peronosporomycetes</taxon>
        <taxon>Pythiales</taxon>
        <taxon>Pythiaceae</taxon>
        <taxon>Pythium</taxon>
    </lineage>
</organism>
<comment type="caution">
    <text evidence="2">The sequence shown here is derived from an EMBL/GenBank/DDBJ whole genome shotgun (WGS) entry which is preliminary data.</text>
</comment>
<gene>
    <name evidence="2" type="ORF">P43SY_004719</name>
</gene>
<sequence length="447" mass="49009">MASADELFAADDALALASLLLSDDDDPASLVDGLLDGLVDDAAPQHAPQAAPAADSPSAPCPRGRAASASASAQRRSTSTSRQRQKDELAYLRAQVTELEQQLNALKHVPVSGSTAAPASAAASAWERIARNQMNAKQKAEAENIKLREMLEGQLKIARGLEKLLRKRPCGSILDDCIDSDARKRRRALSLSDDDTVFVQLETTLDDWYAQADDALRECGLAGQTADLQDARVRTDPQDDHVVFLEVLASKVFPFELERVCAATLECCRRPVIQLATGVYSMVGQSENVIRIQFDLEFPVRRSTVKVHIRGAMKRYVEKDREVYVWDSVGRMTSSLPAFSKCQLSDHGWTVLRRMPSQNGMPTTLVQSCSRSCPELFQSDSPLLGAKATAASDHIGVLTDVMMASYHKNYQALYQTTEDILMSGLLQDAAYREDCSPSPSESEQSRE</sequence>
<evidence type="ECO:0008006" key="4">
    <source>
        <dbReference type="Google" id="ProtNLM"/>
    </source>
</evidence>
<name>A0AAD5LAM8_PYTIN</name>
<protein>
    <recommendedName>
        <fullName evidence="4">M96 mating-specific protein family</fullName>
    </recommendedName>
</protein>
<feature type="compositionally biased region" description="Low complexity" evidence="1">
    <location>
        <begin position="42"/>
        <end position="82"/>
    </location>
</feature>
<reference evidence="2" key="1">
    <citation type="submission" date="2021-12" db="EMBL/GenBank/DDBJ databases">
        <title>Prjna785345.</title>
        <authorList>
            <person name="Rujirawat T."/>
            <person name="Krajaejun T."/>
        </authorList>
    </citation>
    <scope>NUCLEOTIDE SEQUENCE</scope>
    <source>
        <strain evidence="2">Pi057C3</strain>
    </source>
</reference>
<dbReference type="Proteomes" id="UP001209570">
    <property type="component" value="Unassembled WGS sequence"/>
</dbReference>
<dbReference type="AlphaFoldDB" id="A0AAD5LAM8"/>
<dbReference type="EMBL" id="JAKCXM010000400">
    <property type="protein sequence ID" value="KAJ0394563.1"/>
    <property type="molecule type" value="Genomic_DNA"/>
</dbReference>
<dbReference type="PANTHER" id="PTHR35796">
    <property type="entry name" value="HYPOTHETICAL CYTOSOLIC PROTEIN"/>
    <property type="match status" value="1"/>
</dbReference>
<dbReference type="PANTHER" id="PTHR35796:SF3">
    <property type="entry name" value="BHLH DOMAIN-CONTAINING PROTEIN"/>
    <property type="match status" value="1"/>
</dbReference>